<dbReference type="EMBL" id="JBHRXP010000002">
    <property type="protein sequence ID" value="MFC3579966.1"/>
    <property type="molecule type" value="Genomic_DNA"/>
</dbReference>
<dbReference type="SUPFAM" id="SSF47616">
    <property type="entry name" value="GST C-terminal domain-like"/>
    <property type="match status" value="1"/>
</dbReference>
<feature type="domain" description="GST C-terminal" evidence="2">
    <location>
        <begin position="90"/>
        <end position="217"/>
    </location>
</feature>
<proteinExistence type="predicted"/>
<dbReference type="InterPro" id="IPR036282">
    <property type="entry name" value="Glutathione-S-Trfase_C_sf"/>
</dbReference>
<dbReference type="CDD" id="cd03046">
    <property type="entry name" value="GST_N_GTT1_like"/>
    <property type="match status" value="1"/>
</dbReference>
<evidence type="ECO:0000259" key="2">
    <source>
        <dbReference type="PROSITE" id="PS50405"/>
    </source>
</evidence>
<keyword evidence="4" id="KW-1185">Reference proteome</keyword>
<dbReference type="Proteomes" id="UP001595713">
    <property type="component" value="Unassembled WGS sequence"/>
</dbReference>
<feature type="domain" description="GST N-terminal" evidence="1">
    <location>
        <begin position="8"/>
        <end position="87"/>
    </location>
</feature>
<protein>
    <submittedName>
        <fullName evidence="3">Glutathione S-transferase family protein</fullName>
    </submittedName>
</protein>
<accession>A0ABV7SUG7</accession>
<dbReference type="InterPro" id="IPR010987">
    <property type="entry name" value="Glutathione-S-Trfase_C-like"/>
</dbReference>
<gene>
    <name evidence="3" type="ORF">ACFONA_07270</name>
</gene>
<dbReference type="PANTHER" id="PTHR44051:SF8">
    <property type="entry name" value="GLUTATHIONE S-TRANSFERASE GSTA"/>
    <property type="match status" value="1"/>
</dbReference>
<evidence type="ECO:0000259" key="1">
    <source>
        <dbReference type="PROSITE" id="PS50404"/>
    </source>
</evidence>
<dbReference type="InterPro" id="IPR036249">
    <property type="entry name" value="Thioredoxin-like_sf"/>
</dbReference>
<comment type="caution">
    <text evidence="3">The sequence shown here is derived from an EMBL/GenBank/DDBJ whole genome shotgun (WGS) entry which is preliminary data.</text>
</comment>
<dbReference type="Pfam" id="PF02798">
    <property type="entry name" value="GST_N"/>
    <property type="match status" value="1"/>
</dbReference>
<sequence length="217" mass="23881">MTPTITAFNWVPDFARSYVRDMRARWAFEEIGEDYAVSVIDHATVKGPAHRRVQPFGQVPTYADDEVEIFESGAIALHIARRAPGLLPADRAGQARAEQWVIAALNSVEPMIMQLAMVDIFEADRPWSAARRPQVVEDIRGRLADLSAALGDKDWLDGAFSVGDLTMVSVLRGLHDSGLLAEFPTLAAYVARGEARPAYRRALADHLADFEAEPVPA</sequence>
<dbReference type="SFLD" id="SFLDG00358">
    <property type="entry name" value="Main_(cytGST)"/>
    <property type="match status" value="1"/>
</dbReference>
<dbReference type="InterPro" id="IPR004045">
    <property type="entry name" value="Glutathione_S-Trfase_N"/>
</dbReference>
<evidence type="ECO:0000313" key="4">
    <source>
        <dbReference type="Proteomes" id="UP001595713"/>
    </source>
</evidence>
<organism evidence="3 4">
    <name type="scientific">Sphingomonas hylomeconis</name>
    <dbReference type="NCBI Taxonomy" id="1395958"/>
    <lineage>
        <taxon>Bacteria</taxon>
        <taxon>Pseudomonadati</taxon>
        <taxon>Pseudomonadota</taxon>
        <taxon>Alphaproteobacteria</taxon>
        <taxon>Sphingomonadales</taxon>
        <taxon>Sphingomonadaceae</taxon>
        <taxon>Sphingomonas</taxon>
    </lineage>
</organism>
<dbReference type="Gene3D" id="1.20.1050.10">
    <property type="match status" value="1"/>
</dbReference>
<dbReference type="PROSITE" id="PS50405">
    <property type="entry name" value="GST_CTER"/>
    <property type="match status" value="1"/>
</dbReference>
<name>A0ABV7SUG7_9SPHN</name>
<dbReference type="CDD" id="cd03207">
    <property type="entry name" value="GST_C_8"/>
    <property type="match status" value="1"/>
</dbReference>
<dbReference type="RefSeq" id="WP_261293154.1">
    <property type="nucleotide sequence ID" value="NZ_JANQBK010000003.1"/>
</dbReference>
<dbReference type="PANTHER" id="PTHR44051">
    <property type="entry name" value="GLUTATHIONE S-TRANSFERASE-RELATED"/>
    <property type="match status" value="1"/>
</dbReference>
<dbReference type="SFLD" id="SFLDS00019">
    <property type="entry name" value="Glutathione_Transferase_(cytos"/>
    <property type="match status" value="1"/>
</dbReference>
<dbReference type="InterPro" id="IPR040079">
    <property type="entry name" value="Glutathione_S-Trfase"/>
</dbReference>
<evidence type="ECO:0000313" key="3">
    <source>
        <dbReference type="EMBL" id="MFC3579966.1"/>
    </source>
</evidence>
<dbReference type="SUPFAM" id="SSF52833">
    <property type="entry name" value="Thioredoxin-like"/>
    <property type="match status" value="1"/>
</dbReference>
<dbReference type="Gene3D" id="3.40.30.10">
    <property type="entry name" value="Glutaredoxin"/>
    <property type="match status" value="1"/>
</dbReference>
<dbReference type="PROSITE" id="PS50404">
    <property type="entry name" value="GST_NTER"/>
    <property type="match status" value="1"/>
</dbReference>
<reference evidence="4" key="1">
    <citation type="journal article" date="2019" name="Int. J. Syst. Evol. Microbiol.">
        <title>The Global Catalogue of Microorganisms (GCM) 10K type strain sequencing project: providing services to taxonomists for standard genome sequencing and annotation.</title>
        <authorList>
            <consortium name="The Broad Institute Genomics Platform"/>
            <consortium name="The Broad Institute Genome Sequencing Center for Infectious Disease"/>
            <person name="Wu L."/>
            <person name="Ma J."/>
        </authorList>
    </citation>
    <scope>NUCLEOTIDE SEQUENCE [LARGE SCALE GENOMIC DNA]</scope>
    <source>
        <strain evidence="4">KCTC 42739</strain>
    </source>
</reference>